<keyword evidence="1" id="KW-0472">Membrane</keyword>
<keyword evidence="1" id="KW-0812">Transmembrane</keyword>
<gene>
    <name evidence="2" type="ORF">ACFY1D_14965</name>
</gene>
<evidence type="ECO:0000313" key="3">
    <source>
        <dbReference type="Proteomes" id="UP001602058"/>
    </source>
</evidence>
<feature type="transmembrane region" description="Helical" evidence="1">
    <location>
        <begin position="211"/>
        <end position="229"/>
    </location>
</feature>
<sequence length="293" mass="29635">MIGLVLRLYPRRYRREYGEEILAVYQQTAAEVSSVGRFREAADIAAHAVRMRLGVSSSTAAGRLLARAAPLAVGAAAAYGGVHLSRWYAGVVASPGPVYLTADAWSALLLASALVFVGAVTALTARWHVGVATLTIGLAGLAVAAVVSGPAFGDPIVTPTMALLTALVVLACPPDLRPGPGACAAAGVMAAAAWLPVTAMYAGALPVSTDYGLWPLLVLAAAGLAQSVRSMSPGRAETAATAAACPLFLAYAYTTGAWDLLLPALGTAAVVPLAGALAAGAHALRLRGRSSPR</sequence>
<organism evidence="2 3">
    <name type="scientific">Streptomyces bluensis</name>
    <dbReference type="NCBI Taxonomy" id="33897"/>
    <lineage>
        <taxon>Bacteria</taxon>
        <taxon>Bacillati</taxon>
        <taxon>Actinomycetota</taxon>
        <taxon>Actinomycetes</taxon>
        <taxon>Kitasatosporales</taxon>
        <taxon>Streptomycetaceae</taxon>
        <taxon>Streptomyces</taxon>
    </lineage>
</organism>
<reference evidence="2 3" key="1">
    <citation type="submission" date="2024-10" db="EMBL/GenBank/DDBJ databases">
        <title>The Natural Products Discovery Center: Release of the First 8490 Sequenced Strains for Exploring Actinobacteria Biosynthetic Diversity.</title>
        <authorList>
            <person name="Kalkreuter E."/>
            <person name="Kautsar S.A."/>
            <person name="Yang D."/>
            <person name="Bader C.D."/>
            <person name="Teijaro C.N."/>
            <person name="Fluegel L."/>
            <person name="Davis C.M."/>
            <person name="Simpson J.R."/>
            <person name="Lauterbach L."/>
            <person name="Steele A.D."/>
            <person name="Gui C."/>
            <person name="Meng S."/>
            <person name="Li G."/>
            <person name="Viehrig K."/>
            <person name="Ye F."/>
            <person name="Su P."/>
            <person name="Kiefer A.F."/>
            <person name="Nichols A."/>
            <person name="Cepeda A.J."/>
            <person name="Yan W."/>
            <person name="Fan B."/>
            <person name="Jiang Y."/>
            <person name="Adhikari A."/>
            <person name="Zheng C.-J."/>
            <person name="Schuster L."/>
            <person name="Cowan T.M."/>
            <person name="Smanski M.J."/>
            <person name="Chevrette M.G."/>
            <person name="De Carvalho L.P.S."/>
            <person name="Shen B."/>
        </authorList>
    </citation>
    <scope>NUCLEOTIDE SEQUENCE [LARGE SCALE GENOMIC DNA]</scope>
    <source>
        <strain evidence="2 3">NPDC001390</strain>
    </source>
</reference>
<evidence type="ECO:0000313" key="2">
    <source>
        <dbReference type="EMBL" id="MFF4522704.1"/>
    </source>
</evidence>
<evidence type="ECO:0000256" key="1">
    <source>
        <dbReference type="SAM" id="Phobius"/>
    </source>
</evidence>
<keyword evidence="1" id="KW-1133">Transmembrane helix</keyword>
<keyword evidence="3" id="KW-1185">Reference proteome</keyword>
<accession>A0ABW6UH02</accession>
<feature type="transmembrane region" description="Helical" evidence="1">
    <location>
        <begin position="104"/>
        <end position="124"/>
    </location>
</feature>
<feature type="transmembrane region" description="Helical" evidence="1">
    <location>
        <begin position="184"/>
        <end position="205"/>
    </location>
</feature>
<feature type="transmembrane region" description="Helical" evidence="1">
    <location>
        <begin position="131"/>
        <end position="150"/>
    </location>
</feature>
<evidence type="ECO:0008006" key="4">
    <source>
        <dbReference type="Google" id="ProtNLM"/>
    </source>
</evidence>
<protein>
    <recommendedName>
        <fullName evidence="4">Integral membrane protein</fullName>
    </recommendedName>
</protein>
<dbReference type="EMBL" id="JBIAWJ010000006">
    <property type="protein sequence ID" value="MFF4522704.1"/>
    <property type="molecule type" value="Genomic_DNA"/>
</dbReference>
<feature type="transmembrane region" description="Helical" evidence="1">
    <location>
        <begin position="64"/>
        <end position="84"/>
    </location>
</feature>
<name>A0ABW6UH02_9ACTN</name>
<feature type="transmembrane region" description="Helical" evidence="1">
    <location>
        <begin position="156"/>
        <end position="172"/>
    </location>
</feature>
<dbReference type="Proteomes" id="UP001602058">
    <property type="component" value="Unassembled WGS sequence"/>
</dbReference>
<feature type="transmembrane region" description="Helical" evidence="1">
    <location>
        <begin position="236"/>
        <end position="254"/>
    </location>
</feature>
<comment type="caution">
    <text evidence="2">The sequence shown here is derived from an EMBL/GenBank/DDBJ whole genome shotgun (WGS) entry which is preliminary data.</text>
</comment>
<proteinExistence type="predicted"/>
<feature type="transmembrane region" description="Helical" evidence="1">
    <location>
        <begin position="260"/>
        <end position="284"/>
    </location>
</feature>
<dbReference type="RefSeq" id="WP_387886635.1">
    <property type="nucleotide sequence ID" value="NZ_JBIAWJ010000006.1"/>
</dbReference>